<evidence type="ECO:0000256" key="1">
    <source>
        <dbReference type="ARBA" id="ARBA00023002"/>
    </source>
</evidence>
<evidence type="ECO:0000313" key="5">
    <source>
        <dbReference type="Proteomes" id="UP001357223"/>
    </source>
</evidence>
<dbReference type="Gene3D" id="3.40.50.720">
    <property type="entry name" value="NAD(P)-binding Rossmann-like Domain"/>
    <property type="match status" value="1"/>
</dbReference>
<gene>
    <name evidence="4" type="ORF">R4Z09_27560</name>
</gene>
<sequence length="303" mass="32862">MNMNATDQVRLTGKTAIITGANSGIGLEAAKDLALRGARVIMAVRNEAKGAAAREIILQEQPQANVEIRRIDLADLASIRTFAEKIKSELNSLDLLINNAGVMMPPHSKTKDGFELQFGSNHLGHFALTGQLLPLLKNTPGSRVVTISSLAHKGAKILFDNLDGSKGYKKFQFYGQSKLANLMFAKELDKRLKENRLEAISLACHPGISSTNLFKFGKKDAPNFLKSFAGRLLQPASMGALPTIYAATSPSLKGGEYIGPDGKSRRKGYPALDTPHPVANDEDVIKNLWEVSEKLTGVVFDFS</sequence>
<keyword evidence="5" id="KW-1185">Reference proteome</keyword>
<dbReference type="InterPro" id="IPR036291">
    <property type="entry name" value="NAD(P)-bd_dom_sf"/>
</dbReference>
<dbReference type="InterPro" id="IPR002347">
    <property type="entry name" value="SDR_fam"/>
</dbReference>
<dbReference type="NCBIfam" id="NF004513">
    <property type="entry name" value="PRK05854.1"/>
    <property type="match status" value="1"/>
</dbReference>
<comment type="similarity">
    <text evidence="2">Belongs to the short-chain dehydrogenases/reductases (SDR) family.</text>
</comment>
<dbReference type="NCBIfam" id="NF004846">
    <property type="entry name" value="PRK06197.1"/>
    <property type="match status" value="1"/>
</dbReference>
<dbReference type="SUPFAM" id="SSF51735">
    <property type="entry name" value="NAD(P)-binding Rossmann-fold domains"/>
    <property type="match status" value="1"/>
</dbReference>
<name>A0ABZ2CG69_9BACI</name>
<dbReference type="CDD" id="cd05327">
    <property type="entry name" value="retinol-DH_like_SDR_c_like"/>
    <property type="match status" value="1"/>
</dbReference>
<keyword evidence="1" id="KW-0560">Oxidoreductase</keyword>
<dbReference type="PANTHER" id="PTHR43157:SF31">
    <property type="entry name" value="PHOSPHATIDYLINOSITOL-GLYCAN BIOSYNTHESIS CLASS F PROTEIN"/>
    <property type="match status" value="1"/>
</dbReference>
<dbReference type="PRINTS" id="PR00081">
    <property type="entry name" value="GDHRDH"/>
</dbReference>
<proteinExistence type="inferred from homology"/>
<dbReference type="PRINTS" id="PR00080">
    <property type="entry name" value="SDRFAMILY"/>
</dbReference>
<evidence type="ECO:0000256" key="2">
    <source>
        <dbReference type="RuleBase" id="RU000363"/>
    </source>
</evidence>
<dbReference type="RefSeq" id="WP_338449860.1">
    <property type="nucleotide sequence ID" value="NZ_CP137640.1"/>
</dbReference>
<organism evidence="4 5">
    <name type="scientific">Niallia oryzisoli</name>
    <dbReference type="NCBI Taxonomy" id="1737571"/>
    <lineage>
        <taxon>Bacteria</taxon>
        <taxon>Bacillati</taxon>
        <taxon>Bacillota</taxon>
        <taxon>Bacilli</taxon>
        <taxon>Bacillales</taxon>
        <taxon>Bacillaceae</taxon>
        <taxon>Niallia</taxon>
    </lineage>
</organism>
<evidence type="ECO:0000256" key="3">
    <source>
        <dbReference type="SAM" id="MobiDB-lite"/>
    </source>
</evidence>
<reference evidence="4 5" key="1">
    <citation type="submission" date="2023-10" db="EMBL/GenBank/DDBJ databases">
        <title>Niallia locisalis sp.nov. isolated from a salt pond sample.</title>
        <authorList>
            <person name="Li X.-J."/>
            <person name="Dong L."/>
        </authorList>
    </citation>
    <scope>NUCLEOTIDE SEQUENCE [LARGE SCALE GENOMIC DNA]</scope>
    <source>
        <strain evidence="4 5">DSM 29761</strain>
    </source>
</reference>
<dbReference type="Proteomes" id="UP001357223">
    <property type="component" value="Chromosome"/>
</dbReference>
<accession>A0ABZ2CG69</accession>
<dbReference type="EMBL" id="CP137640">
    <property type="protein sequence ID" value="WVX80930.1"/>
    <property type="molecule type" value="Genomic_DNA"/>
</dbReference>
<protein>
    <submittedName>
        <fullName evidence="4">Oxidoreductase</fullName>
    </submittedName>
</protein>
<feature type="region of interest" description="Disordered" evidence="3">
    <location>
        <begin position="256"/>
        <end position="275"/>
    </location>
</feature>
<evidence type="ECO:0000313" key="4">
    <source>
        <dbReference type="EMBL" id="WVX80930.1"/>
    </source>
</evidence>
<dbReference type="Pfam" id="PF00106">
    <property type="entry name" value="adh_short"/>
    <property type="match status" value="1"/>
</dbReference>
<dbReference type="PANTHER" id="PTHR43157">
    <property type="entry name" value="PHOSPHATIDYLINOSITOL-GLYCAN BIOSYNTHESIS CLASS F PROTEIN-RELATED"/>
    <property type="match status" value="1"/>
</dbReference>